<evidence type="ECO:0000256" key="7">
    <source>
        <dbReference type="ARBA" id="ARBA00023065"/>
    </source>
</evidence>
<evidence type="ECO:0000256" key="6">
    <source>
        <dbReference type="ARBA" id="ARBA00023004"/>
    </source>
</evidence>
<reference evidence="16" key="1">
    <citation type="journal article" date="2014" name="Int. J. Syst. Evol. Microbiol.">
        <title>Complete genome sequence of Corynebacterium casei LMG S-19264T (=DSM 44701T), isolated from a smear-ripened cheese.</title>
        <authorList>
            <consortium name="US DOE Joint Genome Institute (JGI-PGF)"/>
            <person name="Walter F."/>
            <person name="Albersmeier A."/>
            <person name="Kalinowski J."/>
            <person name="Ruckert C."/>
        </authorList>
    </citation>
    <scope>NUCLEOTIDE SEQUENCE</scope>
    <source>
        <strain evidence="16">KCTC 42590</strain>
    </source>
</reference>
<keyword evidence="13" id="KW-0732">Signal</keyword>
<evidence type="ECO:0000259" key="14">
    <source>
        <dbReference type="Pfam" id="PF00593"/>
    </source>
</evidence>
<accession>A0A919ALP1</accession>
<evidence type="ECO:0000256" key="4">
    <source>
        <dbReference type="ARBA" id="ARBA00022496"/>
    </source>
</evidence>
<keyword evidence="17" id="KW-1185">Reference proteome</keyword>
<feature type="domain" description="TonB-dependent receptor-like beta-barrel" evidence="14">
    <location>
        <begin position="284"/>
        <end position="752"/>
    </location>
</feature>
<evidence type="ECO:0000256" key="11">
    <source>
        <dbReference type="PROSITE-ProRule" id="PRU01360"/>
    </source>
</evidence>
<proteinExistence type="inferred from homology"/>
<evidence type="ECO:0000256" key="8">
    <source>
        <dbReference type="ARBA" id="ARBA00023077"/>
    </source>
</evidence>
<keyword evidence="8 12" id="KW-0798">TonB box</keyword>
<dbReference type="EMBL" id="BNCI01000001">
    <property type="protein sequence ID" value="GHF13991.1"/>
    <property type="molecule type" value="Genomic_DNA"/>
</dbReference>
<keyword evidence="9 11" id="KW-0472">Membrane</keyword>
<evidence type="ECO:0000256" key="9">
    <source>
        <dbReference type="ARBA" id="ARBA00023136"/>
    </source>
</evidence>
<dbReference type="AlphaFoldDB" id="A0A919ALP1"/>
<dbReference type="RefSeq" id="WP_191249983.1">
    <property type="nucleotide sequence ID" value="NZ_BNCI01000001.1"/>
</dbReference>
<dbReference type="Gene3D" id="2.40.170.20">
    <property type="entry name" value="TonB-dependent receptor, beta-barrel domain"/>
    <property type="match status" value="2"/>
</dbReference>
<dbReference type="Pfam" id="PF00593">
    <property type="entry name" value="TonB_dep_Rec_b-barrel"/>
    <property type="match status" value="1"/>
</dbReference>
<dbReference type="InterPro" id="IPR039426">
    <property type="entry name" value="TonB-dep_rcpt-like"/>
</dbReference>
<keyword evidence="6" id="KW-0408">Iron</keyword>
<reference evidence="16" key="2">
    <citation type="submission" date="2020-09" db="EMBL/GenBank/DDBJ databases">
        <authorList>
            <person name="Sun Q."/>
            <person name="Kim S."/>
        </authorList>
    </citation>
    <scope>NUCLEOTIDE SEQUENCE</scope>
    <source>
        <strain evidence="16">KCTC 42590</strain>
    </source>
</reference>
<dbReference type="Proteomes" id="UP000630923">
    <property type="component" value="Unassembled WGS sequence"/>
</dbReference>
<evidence type="ECO:0000313" key="16">
    <source>
        <dbReference type="EMBL" id="GHF13991.1"/>
    </source>
</evidence>
<feature type="chain" id="PRO_5037839306" evidence="13">
    <location>
        <begin position="23"/>
        <end position="788"/>
    </location>
</feature>
<dbReference type="PROSITE" id="PS52016">
    <property type="entry name" value="TONB_DEPENDENT_REC_3"/>
    <property type="match status" value="1"/>
</dbReference>
<keyword evidence="4" id="KW-0410">Iron transport</keyword>
<evidence type="ECO:0000256" key="5">
    <source>
        <dbReference type="ARBA" id="ARBA00022692"/>
    </source>
</evidence>
<sequence>MFKITRMHRLLGTTVLSGSLLAGVVTAPAATAQEGGFQLEEITVTARKRVESLQDAPVSVTAFTQSGLANKGITNVSNISAYTPNVDINHGKADGGSTNASIFIRGVGQNDFIFPTDPGVGIYMDGVYIARSIGGMMDLADIERVEVLRGPQGTLYGKNTIGGAINIISSRPDGEFGGKVKATIGQRDRLDIEADIKFPITDDKVSAKVAVASKNQDGYVKRTSDGLDLGDTNVDVIRAGLNVNASEDVTVYLNFDASRIRQNGAPGTLLETFDSPGSLYGLYNAIGAPLIAAMEGLPEGSIYDDRYVTGDPYLSSGTGPTQDKNDTWGLSSTIDWALSDTVALKSITAYREMDAVIQTDIDYSPFPVIHTDEEQDQKQFSQEIQLSGDASDGRLSWLLGGYYFNEQISDQNLTLLANGLYQSLEMMPGAFVPLVPGITCPAAPPAPCVGGAGNPLNSMLDLDVSPTTSLDTDNLAAFLHVSYDISEKLSVTVGGRYSYEKKTYFIDSIYPASGRVATPPTEDSQNWSKFTPKFGLDYHVNEDVLLYATYSKGFKSGGWNPRPLQPAEFKRYDQENLTAYEVGVKSRLLDNRMTLNVAGFLSNYKDLQLFSNSVNPENGSLLLTVDNAGDVDIWGFEAEMVARLSEGFDVNAGIGYMDNEYKSLAASTGYSIDNKLPNAAKWTLNAGAQYGFDLNNSGRLTLRGDIVHRSKTFNNPQNTPEIAQKAYTVLNGRLTWDSADEDWQLAVFVLNITDKEYFTSAESIPAFGIRNAVYGRPREWGLSLSRSF</sequence>
<protein>
    <submittedName>
        <fullName evidence="16">TonB-dependent receptor</fullName>
    </submittedName>
</protein>
<name>A0A919ALP1_9PROT</name>
<dbReference type="PANTHER" id="PTHR32552">
    <property type="entry name" value="FERRICHROME IRON RECEPTOR-RELATED"/>
    <property type="match status" value="1"/>
</dbReference>
<dbReference type="GO" id="GO:0009279">
    <property type="term" value="C:cell outer membrane"/>
    <property type="evidence" value="ECO:0007669"/>
    <property type="project" value="UniProtKB-SubCell"/>
</dbReference>
<dbReference type="InterPro" id="IPR012910">
    <property type="entry name" value="Plug_dom"/>
</dbReference>
<evidence type="ECO:0000256" key="13">
    <source>
        <dbReference type="SAM" id="SignalP"/>
    </source>
</evidence>
<evidence type="ECO:0000259" key="15">
    <source>
        <dbReference type="Pfam" id="PF07715"/>
    </source>
</evidence>
<evidence type="ECO:0000256" key="10">
    <source>
        <dbReference type="ARBA" id="ARBA00023237"/>
    </source>
</evidence>
<dbReference type="InterPro" id="IPR036942">
    <property type="entry name" value="Beta-barrel_TonB_sf"/>
</dbReference>
<dbReference type="PANTHER" id="PTHR32552:SF81">
    <property type="entry name" value="TONB-DEPENDENT OUTER MEMBRANE RECEPTOR"/>
    <property type="match status" value="1"/>
</dbReference>
<keyword evidence="2 11" id="KW-0813">Transport</keyword>
<keyword evidence="3 11" id="KW-1134">Transmembrane beta strand</keyword>
<feature type="domain" description="TonB-dependent receptor plug" evidence="15">
    <location>
        <begin position="53"/>
        <end position="164"/>
    </location>
</feature>
<organism evidence="16 17">
    <name type="scientific">Kordiimonas sediminis</name>
    <dbReference type="NCBI Taxonomy" id="1735581"/>
    <lineage>
        <taxon>Bacteria</taxon>
        <taxon>Pseudomonadati</taxon>
        <taxon>Pseudomonadota</taxon>
        <taxon>Alphaproteobacteria</taxon>
        <taxon>Kordiimonadales</taxon>
        <taxon>Kordiimonadaceae</taxon>
        <taxon>Kordiimonas</taxon>
    </lineage>
</organism>
<comment type="subcellular location">
    <subcellularLocation>
        <location evidence="1 11">Cell outer membrane</location>
        <topology evidence="1 11">Multi-pass membrane protein</topology>
    </subcellularLocation>
</comment>
<dbReference type="Pfam" id="PF07715">
    <property type="entry name" value="Plug"/>
    <property type="match status" value="1"/>
</dbReference>
<dbReference type="CDD" id="cd01347">
    <property type="entry name" value="ligand_gated_channel"/>
    <property type="match status" value="1"/>
</dbReference>
<keyword evidence="16" id="KW-0675">Receptor</keyword>
<comment type="caution">
    <text evidence="16">The sequence shown here is derived from an EMBL/GenBank/DDBJ whole genome shotgun (WGS) entry which is preliminary data.</text>
</comment>
<feature type="signal peptide" evidence="13">
    <location>
        <begin position="1"/>
        <end position="22"/>
    </location>
</feature>
<evidence type="ECO:0000256" key="3">
    <source>
        <dbReference type="ARBA" id="ARBA00022452"/>
    </source>
</evidence>
<comment type="similarity">
    <text evidence="11 12">Belongs to the TonB-dependent receptor family.</text>
</comment>
<evidence type="ECO:0000313" key="17">
    <source>
        <dbReference type="Proteomes" id="UP000630923"/>
    </source>
</evidence>
<keyword evidence="5 11" id="KW-0812">Transmembrane</keyword>
<dbReference type="SUPFAM" id="SSF56935">
    <property type="entry name" value="Porins"/>
    <property type="match status" value="1"/>
</dbReference>
<dbReference type="GO" id="GO:0006826">
    <property type="term" value="P:iron ion transport"/>
    <property type="evidence" value="ECO:0007669"/>
    <property type="project" value="UniProtKB-KW"/>
</dbReference>
<keyword evidence="7" id="KW-0406">Ion transport</keyword>
<dbReference type="InterPro" id="IPR000531">
    <property type="entry name" value="Beta-barrel_TonB"/>
</dbReference>
<evidence type="ECO:0000256" key="12">
    <source>
        <dbReference type="RuleBase" id="RU003357"/>
    </source>
</evidence>
<gene>
    <name evidence="16" type="ORF">GCM10017044_05100</name>
</gene>
<evidence type="ECO:0000256" key="2">
    <source>
        <dbReference type="ARBA" id="ARBA00022448"/>
    </source>
</evidence>
<keyword evidence="10 11" id="KW-0998">Cell outer membrane</keyword>
<evidence type="ECO:0000256" key="1">
    <source>
        <dbReference type="ARBA" id="ARBA00004571"/>
    </source>
</evidence>